<dbReference type="AlphaFoldDB" id="A0A0M0JJ55"/>
<reference evidence="2" key="1">
    <citation type="journal article" date="2015" name="PLoS Genet.">
        <title>Genome Sequence and Transcriptome Analyses of Chrysochromulina tobin: Metabolic Tools for Enhanced Algal Fitness in the Prominent Order Prymnesiales (Haptophyceae).</title>
        <authorList>
            <person name="Hovde B.T."/>
            <person name="Deodato C.R."/>
            <person name="Hunsperger H.M."/>
            <person name="Ryken S.A."/>
            <person name="Yost W."/>
            <person name="Jha R.K."/>
            <person name="Patterson J."/>
            <person name="Monnat R.J. Jr."/>
            <person name="Barlow S.B."/>
            <person name="Starkenburg S.R."/>
            <person name="Cattolico R.A."/>
        </authorList>
    </citation>
    <scope>NUCLEOTIDE SEQUENCE</scope>
    <source>
        <strain evidence="2">CCMP291</strain>
    </source>
</reference>
<proteinExistence type="predicted"/>
<name>A0A0M0JJ55_9EUKA</name>
<protein>
    <submittedName>
        <fullName evidence="1">Uncharacterized protein</fullName>
    </submittedName>
</protein>
<evidence type="ECO:0000313" key="1">
    <source>
        <dbReference type="EMBL" id="KOO26609.1"/>
    </source>
</evidence>
<dbReference type="EMBL" id="JWZX01002829">
    <property type="protein sequence ID" value="KOO26609.1"/>
    <property type="molecule type" value="Genomic_DNA"/>
</dbReference>
<dbReference type="Proteomes" id="UP000037460">
    <property type="component" value="Unassembled WGS sequence"/>
</dbReference>
<evidence type="ECO:0000313" key="2">
    <source>
        <dbReference type="Proteomes" id="UP000037460"/>
    </source>
</evidence>
<keyword evidence="2" id="KW-1185">Reference proteome</keyword>
<gene>
    <name evidence="1" type="ORF">Ctob_002498</name>
</gene>
<organism evidence="1 2">
    <name type="scientific">Chrysochromulina tobinii</name>
    <dbReference type="NCBI Taxonomy" id="1460289"/>
    <lineage>
        <taxon>Eukaryota</taxon>
        <taxon>Haptista</taxon>
        <taxon>Haptophyta</taxon>
        <taxon>Prymnesiophyceae</taxon>
        <taxon>Prymnesiales</taxon>
        <taxon>Chrysochromulinaceae</taxon>
        <taxon>Chrysochromulina</taxon>
    </lineage>
</organism>
<accession>A0A0M0JJ55</accession>
<comment type="caution">
    <text evidence="1">The sequence shown here is derived from an EMBL/GenBank/DDBJ whole genome shotgun (WGS) entry which is preliminary data.</text>
</comment>
<sequence length="211" mass="23736">MQNSDLASMQAIADRLDQPREPRQIKDIYSDAIVKCPIDKGKDEMLEWAMAMAAVSSGLCESASDMIARVLARDETVIAFASEPINVQADRWLARQINTSIKEDTEAGKLFHKEARQDAVLCRSGVRLLDKVYKTVTKSNPLKLDMAEQKMATTIYFSGGMSLDQTKLAAALFKSDYTRSSDRVVRKMILRFLRPCSGNSRRCCSSRNRWS</sequence>